<dbReference type="InterPro" id="IPR037665">
    <property type="entry name" value="Nucleoporin_S59-like"/>
</dbReference>
<reference evidence="3 4" key="1">
    <citation type="journal article" date="2012" name="BMC Genomics">
        <title>Comparative genomic analysis and phylogenetic position of Theileria equi.</title>
        <authorList>
            <person name="Kappmeyer L.S."/>
            <person name="Thiagarajan M."/>
            <person name="Herndon D.R."/>
            <person name="Ramsay J.D."/>
            <person name="Caler E."/>
            <person name="Djikeng A."/>
            <person name="Gillespie J.J."/>
            <person name="Lau A.O."/>
            <person name="Roalson E.H."/>
            <person name="Silva J.C."/>
            <person name="Silva M.G."/>
            <person name="Suarez C.E."/>
            <person name="Ueti M.W."/>
            <person name="Nene V.M."/>
            <person name="Mealey R.H."/>
            <person name="Knowles D.P."/>
            <person name="Brayton K.A."/>
        </authorList>
    </citation>
    <scope>NUCLEOTIDE SEQUENCE [LARGE SCALE GENOMIC DNA]</scope>
    <source>
        <strain evidence="3 4">WA</strain>
    </source>
</reference>
<dbReference type="Proteomes" id="UP000031512">
    <property type="component" value="Chromosome 1"/>
</dbReference>
<sequence>MTSLFGKTPSFGGTSTTSTSTSGIGGSTSTGLFGNTSGTTNTTSGSLFGSNTGTSTGTGLFGTTTNNTTGGLFGSSSTTTAPSTSLFGNTSGTTTSSNLFGSTNTTNTNLFGSTTATNQTSNLTQKPNFINARSTVRQLTTIVPEWKGQFDVADILLVIQEKTLNSIMGLIQQLDSLDTQCVTLSDKVKNTLNDIKLQQDKFHNKVKEKCSKQDTQNLISIKARRLADVLLSEPANSSNIVTSFKVPNHLNVQMSKELLEKTRLLKDEIQLIQNIVQSLKNIDVKKASKFIEDVLDSQRQRITLIGDRISKLLERADAIVHKDSKKDIWANITPETSKLKRSFMEAVGLPTEKPCEKSDTSSKSDIKRKIEYLKRFNTAYKDSKFVALKDSRYNIKDLVTGPDLTSTSTSGIGGSTSTGLFGNTSGTTNTTSGSLFGSNTGTSTGTGLFGTTTNNTTGGLFGSSSTTTAPSTSLFGNTSGTTTSSNLFGSTNTTNTTSNLFGNTTQNTNTNLFGSTNSKSLFGSTSTSTNTGGSLFGSSSTNTGSSTSTGTALAIYQPNSTSSLFGSSTSKLGR</sequence>
<dbReference type="GO" id="GO:0006405">
    <property type="term" value="P:RNA export from nucleus"/>
    <property type="evidence" value="ECO:0007669"/>
    <property type="project" value="TreeGrafter"/>
</dbReference>
<organism evidence="3 4">
    <name type="scientific">Theileria equi strain WA</name>
    <dbReference type="NCBI Taxonomy" id="1537102"/>
    <lineage>
        <taxon>Eukaryota</taxon>
        <taxon>Sar</taxon>
        <taxon>Alveolata</taxon>
        <taxon>Apicomplexa</taxon>
        <taxon>Aconoidasida</taxon>
        <taxon>Piroplasmida</taxon>
        <taxon>Theileriidae</taxon>
        <taxon>Theileria</taxon>
    </lineage>
</organism>
<evidence type="ECO:0000313" key="4">
    <source>
        <dbReference type="Proteomes" id="UP000031512"/>
    </source>
</evidence>
<evidence type="ECO:0000256" key="1">
    <source>
        <dbReference type="ARBA" id="ARBA00008926"/>
    </source>
</evidence>
<dbReference type="OrthoDB" id="2538017at2759"/>
<dbReference type="PANTHER" id="PTHR23198">
    <property type="entry name" value="NUCLEOPORIN"/>
    <property type="match status" value="1"/>
</dbReference>
<proteinExistence type="inferred from homology"/>
<dbReference type="GeneID" id="15807041"/>
<comment type="similarity">
    <text evidence="1">Belongs to the nucleoporin GLFG family.</text>
</comment>
<dbReference type="GO" id="GO:0006606">
    <property type="term" value="P:protein import into nucleus"/>
    <property type="evidence" value="ECO:0007669"/>
    <property type="project" value="TreeGrafter"/>
</dbReference>
<dbReference type="PANTHER" id="PTHR23198:SF6">
    <property type="entry name" value="NUCLEAR PORE COMPLEX PROTEIN NUP98-NUP96"/>
    <property type="match status" value="1"/>
</dbReference>
<dbReference type="RefSeq" id="XP_004828850.1">
    <property type="nucleotide sequence ID" value="XM_004828793.1"/>
</dbReference>
<feature type="compositionally biased region" description="Low complexity" evidence="2">
    <location>
        <begin position="10"/>
        <end position="22"/>
    </location>
</feature>
<feature type="region of interest" description="Disordered" evidence="2">
    <location>
        <begin position="1"/>
        <end position="77"/>
    </location>
</feature>
<evidence type="ECO:0008006" key="5">
    <source>
        <dbReference type="Google" id="ProtNLM"/>
    </source>
</evidence>
<name>L0AWA4_THEEQ</name>
<dbReference type="GO" id="GO:0003723">
    <property type="term" value="F:RNA binding"/>
    <property type="evidence" value="ECO:0007669"/>
    <property type="project" value="TreeGrafter"/>
</dbReference>
<dbReference type="GO" id="GO:0044614">
    <property type="term" value="C:nuclear pore cytoplasmic filaments"/>
    <property type="evidence" value="ECO:0007669"/>
    <property type="project" value="TreeGrafter"/>
</dbReference>
<dbReference type="EMBL" id="CP001669">
    <property type="protein sequence ID" value="AFZ79184.1"/>
    <property type="molecule type" value="Genomic_DNA"/>
</dbReference>
<evidence type="ECO:0000256" key="2">
    <source>
        <dbReference type="SAM" id="MobiDB-lite"/>
    </source>
</evidence>
<dbReference type="STRING" id="1537102.L0AWA4"/>
<dbReference type="GO" id="GO:0000973">
    <property type="term" value="P:post-transcriptional tethering of RNA polymerase II gene DNA at nuclear periphery"/>
    <property type="evidence" value="ECO:0007669"/>
    <property type="project" value="TreeGrafter"/>
</dbReference>
<dbReference type="GO" id="GO:0034398">
    <property type="term" value="P:telomere tethering at nuclear periphery"/>
    <property type="evidence" value="ECO:0007669"/>
    <property type="project" value="TreeGrafter"/>
</dbReference>
<dbReference type="GO" id="GO:0017056">
    <property type="term" value="F:structural constituent of nuclear pore"/>
    <property type="evidence" value="ECO:0007669"/>
    <property type="project" value="TreeGrafter"/>
</dbReference>
<dbReference type="VEuPathDB" id="PiroplasmaDB:BEWA_020300"/>
<dbReference type="KEGG" id="beq:BEWA_020300"/>
<accession>L0AWA4</accession>
<protein>
    <recommendedName>
        <fullName evidence="5">Nucleoporin Nup54 alpha-helical domain-containing protein</fullName>
    </recommendedName>
</protein>
<keyword evidence="4" id="KW-1185">Reference proteome</keyword>
<feature type="region of interest" description="Disordered" evidence="2">
    <location>
        <begin position="530"/>
        <end position="549"/>
    </location>
</feature>
<gene>
    <name evidence="3" type="ORF">BEWA_020300</name>
</gene>
<dbReference type="AlphaFoldDB" id="L0AWA4"/>
<dbReference type="InterPro" id="IPR025574">
    <property type="entry name" value="Nucleoporin_FG_rpt"/>
</dbReference>
<dbReference type="Pfam" id="PF13634">
    <property type="entry name" value="Nucleoporin_FG"/>
    <property type="match status" value="2"/>
</dbReference>
<dbReference type="GO" id="GO:0008139">
    <property type="term" value="F:nuclear localization sequence binding"/>
    <property type="evidence" value="ECO:0007669"/>
    <property type="project" value="TreeGrafter"/>
</dbReference>
<evidence type="ECO:0000313" key="3">
    <source>
        <dbReference type="EMBL" id="AFZ79184.1"/>
    </source>
</evidence>
<feature type="compositionally biased region" description="Low complexity" evidence="2">
    <location>
        <begin position="29"/>
        <end position="77"/>
    </location>
</feature>
<dbReference type="eggNOG" id="KOG0845">
    <property type="taxonomic scope" value="Eukaryota"/>
</dbReference>